<sequence>LYAEVKSEQDSNAVIPSLAANLAIWKVTLTANSLNAPSLGRDVAGVRRRQDLVVLATYIPTIPHGSTSAL</sequence>
<dbReference type="WBParaSite" id="TASK_0000232201-mRNA-1">
    <property type="protein sequence ID" value="TASK_0000232201-mRNA-1"/>
    <property type="gene ID" value="TASK_0000232201"/>
</dbReference>
<name>A0A0R3VY28_TAEAS</name>
<dbReference type="AlphaFoldDB" id="A0A0R3VY28"/>
<evidence type="ECO:0000313" key="1">
    <source>
        <dbReference type="WBParaSite" id="TASK_0000232201-mRNA-1"/>
    </source>
</evidence>
<reference evidence="1" key="1">
    <citation type="submission" date="2017-02" db="UniProtKB">
        <authorList>
            <consortium name="WormBaseParasite"/>
        </authorList>
    </citation>
    <scope>IDENTIFICATION</scope>
</reference>
<protein>
    <submittedName>
        <fullName evidence="1">DUF4143 domain-containing protein</fullName>
    </submittedName>
</protein>
<organism evidence="1">
    <name type="scientific">Taenia asiatica</name>
    <name type="common">Asian tapeworm</name>
    <dbReference type="NCBI Taxonomy" id="60517"/>
    <lineage>
        <taxon>Eukaryota</taxon>
        <taxon>Metazoa</taxon>
        <taxon>Spiralia</taxon>
        <taxon>Lophotrochozoa</taxon>
        <taxon>Platyhelminthes</taxon>
        <taxon>Cestoda</taxon>
        <taxon>Eucestoda</taxon>
        <taxon>Cyclophyllidea</taxon>
        <taxon>Taeniidae</taxon>
        <taxon>Taenia</taxon>
    </lineage>
</organism>
<accession>A0A0R3VY28</accession>
<proteinExistence type="predicted"/>